<dbReference type="eggNOG" id="COG4409">
    <property type="taxonomic scope" value="Bacteria"/>
</dbReference>
<name>W2UQL2_9FLAO</name>
<dbReference type="SUPFAM" id="SSF50939">
    <property type="entry name" value="Sialidases"/>
    <property type="match status" value="1"/>
</dbReference>
<gene>
    <name evidence="1" type="ORF">P278_05280</name>
</gene>
<organism evidence="1 2">
    <name type="scientific">Zhouia amylolytica AD3</name>
    <dbReference type="NCBI Taxonomy" id="1286632"/>
    <lineage>
        <taxon>Bacteria</taxon>
        <taxon>Pseudomonadati</taxon>
        <taxon>Bacteroidota</taxon>
        <taxon>Flavobacteriia</taxon>
        <taxon>Flavobacteriales</taxon>
        <taxon>Flavobacteriaceae</taxon>
        <taxon>Zhouia</taxon>
    </lineage>
</organism>
<accession>W2UQL2</accession>
<dbReference type="EMBL" id="AYXY01000002">
    <property type="protein sequence ID" value="ETN96450.1"/>
    <property type="molecule type" value="Genomic_DNA"/>
</dbReference>
<sequence>MISCNSKPKEKKNKEHNTTVQKINFDQGKNISLPYMVSTNETTLMSWVTKVNDSISQLNYATLEDGNWSSPKKIVQGQNWFVNWADYPMIVENNGTLLAHFLKKSSDETFAYDIKLNLQKSQDSTWQTELPLYSDETKTEHGFMTLLPYKEHSFFVTWLDGRNMAADPKKESGHAGHHGTMSIRAAEIDKDGTVISEQILDSNTCTCCQTTATITSNGPIVLYRDRTDDEIRDIAITRLVDGEWTTPKFIHDDGWVIGGCPVNGPKVDAIGDDVAAAWFTAANDQAQVKVAFSENAGASFLKPILVSNVGTLGRVDIVMTDSDHAIVSWMESIDNLTYLKAMKVNKLGEKFEPIIISKMDMSRSSGFPQMERTGNKILFAWTKVGDGTSEIEAAYVELKAFSNQSLGSWE</sequence>
<evidence type="ECO:0000313" key="1">
    <source>
        <dbReference type="EMBL" id="ETN96450.1"/>
    </source>
</evidence>
<dbReference type="AlphaFoldDB" id="W2UQL2"/>
<comment type="caution">
    <text evidence="1">The sequence shown here is derived from an EMBL/GenBank/DDBJ whole genome shotgun (WGS) entry which is preliminary data.</text>
</comment>
<reference evidence="1 2" key="2">
    <citation type="journal article" date="2016" name="Genome Announc.">
        <title>Draft Genome Sequence of Zhouia amylolytica AD3, Isolated from Tidal Flat Sediment.</title>
        <authorList>
            <person name="Jia B."/>
            <person name="Jin H.M."/>
            <person name="Lee H.J."/>
            <person name="Jeon C.O."/>
        </authorList>
    </citation>
    <scope>NUCLEOTIDE SEQUENCE [LARGE SCALE GENOMIC DNA]</scope>
    <source>
        <strain evidence="1 2">AD3</strain>
    </source>
</reference>
<reference evidence="2" key="1">
    <citation type="submission" date="2013-11" db="EMBL/GenBank/DDBJ databases">
        <title>Draft genome sequence from a member of Zhouia, isolated tidal flat.</title>
        <authorList>
            <person name="Jin H."/>
            <person name="Jeon C.O."/>
        </authorList>
    </citation>
    <scope>NUCLEOTIDE SEQUENCE [LARGE SCALE GENOMIC DNA]</scope>
    <source>
        <strain evidence="2">AD3</strain>
    </source>
</reference>
<evidence type="ECO:0008006" key="3">
    <source>
        <dbReference type="Google" id="ProtNLM"/>
    </source>
</evidence>
<dbReference type="PATRIC" id="fig|1286632.3.peg.525"/>
<dbReference type="Proteomes" id="UP000018850">
    <property type="component" value="Unassembled WGS sequence"/>
</dbReference>
<keyword evidence="2" id="KW-1185">Reference proteome</keyword>
<protein>
    <recommendedName>
        <fullName evidence="3">BNR repeat protein</fullName>
    </recommendedName>
</protein>
<dbReference type="InterPro" id="IPR036278">
    <property type="entry name" value="Sialidase_sf"/>
</dbReference>
<proteinExistence type="predicted"/>
<dbReference type="STRING" id="376730.SAMN04487906_2823"/>
<evidence type="ECO:0000313" key="2">
    <source>
        <dbReference type="Proteomes" id="UP000018850"/>
    </source>
</evidence>